<proteinExistence type="predicted"/>
<sequence length="49" mass="5355">MRCTQSCFDSPDGHELSTGAALFCGVTVLKIDKDVWHWTPIMAAISIVC</sequence>
<protein>
    <submittedName>
        <fullName evidence="1">Uncharacterized protein</fullName>
    </submittedName>
</protein>
<dbReference type="EMBL" id="FMHG01000001">
    <property type="protein sequence ID" value="SCJ65023.1"/>
    <property type="molecule type" value="Genomic_DNA"/>
</dbReference>
<accession>A0A1C6I673</accession>
<reference evidence="1" key="1">
    <citation type="submission" date="2015-09" db="EMBL/GenBank/DDBJ databases">
        <authorList>
            <consortium name="Pathogen Informatics"/>
        </authorList>
    </citation>
    <scope>NUCLEOTIDE SEQUENCE</scope>
    <source>
        <strain evidence="1">2789STDY5834896</strain>
    </source>
</reference>
<name>A0A1C6I673_9FIRM</name>
<organism evidence="1">
    <name type="scientific">uncultured Anaerotruncus sp</name>
    <dbReference type="NCBI Taxonomy" id="905011"/>
    <lineage>
        <taxon>Bacteria</taxon>
        <taxon>Bacillati</taxon>
        <taxon>Bacillota</taxon>
        <taxon>Clostridia</taxon>
        <taxon>Eubacteriales</taxon>
        <taxon>Oscillospiraceae</taxon>
        <taxon>Anaerotruncus</taxon>
        <taxon>environmental samples</taxon>
    </lineage>
</organism>
<gene>
    <name evidence="1" type="ORF">SAMEA3545359_01254</name>
</gene>
<dbReference type="AlphaFoldDB" id="A0A1C6I673"/>
<evidence type="ECO:0000313" key="1">
    <source>
        <dbReference type="EMBL" id="SCJ65023.1"/>
    </source>
</evidence>